<name>A0ABS1GG62_9AQUI</name>
<evidence type="ECO:0000313" key="7">
    <source>
        <dbReference type="EMBL" id="MBK3331767.1"/>
    </source>
</evidence>
<evidence type="ECO:0000313" key="8">
    <source>
        <dbReference type="Proteomes" id="UP000772812"/>
    </source>
</evidence>
<dbReference type="GO" id="GO:0004633">
    <property type="term" value="F:phosphopantothenoylcysteine decarboxylase activity"/>
    <property type="evidence" value="ECO:0007669"/>
    <property type="project" value="UniProtKB-EC"/>
</dbReference>
<dbReference type="EC" id="6.3.2.5" evidence="3"/>
<dbReference type="SUPFAM" id="SSF52507">
    <property type="entry name" value="Homo-oligomeric flavin-containing Cys decarboxylases, HFCD"/>
    <property type="match status" value="1"/>
</dbReference>
<dbReference type="PANTHER" id="PTHR14359:SF6">
    <property type="entry name" value="PHOSPHOPANTOTHENOYLCYSTEINE DECARBOXYLASE"/>
    <property type="match status" value="1"/>
</dbReference>
<feature type="binding site" evidence="3">
    <location>
        <position position="339"/>
    </location>
    <ligand>
        <name>CTP</name>
        <dbReference type="ChEBI" id="CHEBI:37563"/>
    </ligand>
</feature>
<dbReference type="InterPro" id="IPR005252">
    <property type="entry name" value="CoaBC"/>
</dbReference>
<dbReference type="Pfam" id="PF02441">
    <property type="entry name" value="Flavoprotein"/>
    <property type="match status" value="1"/>
</dbReference>
<dbReference type="SUPFAM" id="SSF102645">
    <property type="entry name" value="CoaB-like"/>
    <property type="match status" value="1"/>
</dbReference>
<dbReference type="PANTHER" id="PTHR14359">
    <property type="entry name" value="HOMO-OLIGOMERIC FLAVIN CONTAINING CYS DECARBOXYLASE FAMILY"/>
    <property type="match status" value="1"/>
</dbReference>
<keyword evidence="3" id="KW-0511">Multifunctional enzyme</keyword>
<evidence type="ECO:0000256" key="2">
    <source>
        <dbReference type="ARBA" id="ARBA00023239"/>
    </source>
</evidence>
<feature type="binding site" evidence="3">
    <location>
        <position position="276"/>
    </location>
    <ligand>
        <name>CTP</name>
        <dbReference type="ChEBI" id="CHEBI:37563"/>
    </ligand>
</feature>
<keyword evidence="3 4" id="KW-0285">Flavoprotein</keyword>
<keyword evidence="3 4" id="KW-0288">FMN</keyword>
<feature type="domain" description="Flavoprotein" evidence="5">
    <location>
        <begin position="6"/>
        <end position="175"/>
    </location>
</feature>
<feature type="binding site" evidence="3">
    <location>
        <position position="321"/>
    </location>
    <ligand>
        <name>CTP</name>
        <dbReference type="ChEBI" id="CHEBI:37563"/>
    </ligand>
</feature>
<dbReference type="RefSeq" id="WP_200673171.1">
    <property type="nucleotide sequence ID" value="NZ_JAACYA010000001.1"/>
</dbReference>
<evidence type="ECO:0000256" key="3">
    <source>
        <dbReference type="HAMAP-Rule" id="MF_02225"/>
    </source>
</evidence>
<evidence type="ECO:0000259" key="6">
    <source>
        <dbReference type="Pfam" id="PF04127"/>
    </source>
</evidence>
<sequence>MLLKNKKILIGITGSIAAYKACEIVRHLQKKGAQVRVCMTPSATEFVGSLTFRALTGEDVLIDWKDGKTGLEHIFWARWADSFVIAPATANTIAKVRTGIADSFLTSVALAYDKSIVFAPAMNTQMYRSNQTQENINILRKWGHLFVEPSEGELACGEEGEGKLAEVEDIETVVLKSILPQYLKNKKVLITAGGTREYFDPIRYISNASSGQMGYALTKIAYAMGGDVTLISAPTNLKKPYGITVVDVISAEDMYREVIKRAEKADVIIMNAAVADFRPESFSREKLKKSKEKSVVHLKPNPDILKKLGEIKKKDQILIGFAAESTDVIENAKDKLIRKNLDYIIANELDVFSKKIHRGWIINRRGDITEIPEMDKESSAFLILEKIFKR</sequence>
<comment type="catalytic activity">
    <reaction evidence="3 4">
        <text>(R)-4'-phosphopantothenate + L-cysteine + CTP = N-[(R)-4-phosphopantothenoyl]-L-cysteine + CMP + diphosphate + H(+)</text>
        <dbReference type="Rhea" id="RHEA:19397"/>
        <dbReference type="ChEBI" id="CHEBI:10986"/>
        <dbReference type="ChEBI" id="CHEBI:15378"/>
        <dbReference type="ChEBI" id="CHEBI:33019"/>
        <dbReference type="ChEBI" id="CHEBI:35235"/>
        <dbReference type="ChEBI" id="CHEBI:37563"/>
        <dbReference type="ChEBI" id="CHEBI:59458"/>
        <dbReference type="ChEBI" id="CHEBI:60377"/>
        <dbReference type="EC" id="6.3.2.5"/>
    </reaction>
</comment>
<dbReference type="Pfam" id="PF04127">
    <property type="entry name" value="DFP"/>
    <property type="match status" value="1"/>
</dbReference>
<comment type="catalytic activity">
    <reaction evidence="3 4">
        <text>N-[(R)-4-phosphopantothenoyl]-L-cysteine + H(+) = (R)-4'-phosphopantetheine + CO2</text>
        <dbReference type="Rhea" id="RHEA:16793"/>
        <dbReference type="ChEBI" id="CHEBI:15378"/>
        <dbReference type="ChEBI" id="CHEBI:16526"/>
        <dbReference type="ChEBI" id="CHEBI:59458"/>
        <dbReference type="ChEBI" id="CHEBI:61723"/>
        <dbReference type="EC" id="4.1.1.36"/>
    </reaction>
</comment>
<comment type="similarity">
    <text evidence="3 4">In the C-terminal section; belongs to the PPC synthetase family.</text>
</comment>
<evidence type="ECO:0000259" key="5">
    <source>
        <dbReference type="Pfam" id="PF02441"/>
    </source>
</evidence>
<dbReference type="HAMAP" id="MF_02225">
    <property type="entry name" value="CoaBC"/>
    <property type="match status" value="1"/>
</dbReference>
<dbReference type="Gene3D" id="3.40.50.1950">
    <property type="entry name" value="Flavin prenyltransferase-like"/>
    <property type="match status" value="1"/>
</dbReference>
<comment type="caution">
    <text evidence="3">Lacks conserved residue(s) required for the propagation of feature annotation.</text>
</comment>
<dbReference type="InterPro" id="IPR007085">
    <property type="entry name" value="DNA/pantothenate-metab_flavo_C"/>
</dbReference>
<comment type="similarity">
    <text evidence="3 4">In the N-terminal section; belongs to the HFCD (homo-oligomeric flavin containing Cys decarboxylase) superfamily.</text>
</comment>
<protein>
    <recommendedName>
        <fullName evidence="3">Coenzyme A biosynthesis bifunctional protein CoaBC</fullName>
    </recommendedName>
    <alternativeName>
        <fullName evidence="3">DNA/pantothenate metabolism flavoprotein</fullName>
    </alternativeName>
    <alternativeName>
        <fullName evidence="3">Phosphopantothenoylcysteine synthetase/decarboxylase</fullName>
        <shortName evidence="3">PPCS-PPCDC</shortName>
    </alternativeName>
    <domain>
        <recommendedName>
            <fullName evidence="3">Phosphopantothenoylcysteine decarboxylase</fullName>
            <shortName evidence="3">PPC decarboxylase</shortName>
            <shortName evidence="3">PPC-DC</shortName>
            <ecNumber evidence="3">4.1.1.36</ecNumber>
        </recommendedName>
        <alternativeName>
            <fullName evidence="3">CoaC</fullName>
        </alternativeName>
    </domain>
    <domain>
        <recommendedName>
            <fullName evidence="3">Phosphopantothenate--cysteine ligase</fullName>
            <ecNumber evidence="3">6.3.2.5</ecNumber>
        </recommendedName>
        <alternativeName>
            <fullName evidence="3">CoaB</fullName>
        </alternativeName>
        <alternativeName>
            <fullName evidence="3">Phosphopantothenoylcysteine synthetase</fullName>
            <shortName evidence="3">PPC synthetase</shortName>
            <shortName evidence="3">PPC-S</shortName>
        </alternativeName>
    </domain>
</protein>
<feature type="binding site" evidence="3">
    <location>
        <position position="286"/>
    </location>
    <ligand>
        <name>CTP</name>
        <dbReference type="ChEBI" id="CHEBI:37563"/>
    </ligand>
</feature>
<comment type="function">
    <text evidence="4">Catalyzes two steps in the biosynthesis of coenzyme A. In the first step cysteine is conjugated to 4'-phosphopantothenate to form 4-phosphopantothenoylcysteine, in the latter compound is decarboxylated to form 4'-phosphopantotheine.</text>
</comment>
<dbReference type="Gene3D" id="3.40.50.10300">
    <property type="entry name" value="CoaB-like"/>
    <property type="match status" value="1"/>
</dbReference>
<keyword evidence="3 4" id="KW-0436">Ligase</keyword>
<organism evidence="7 8">
    <name type="scientific">Persephonella atlantica</name>
    <dbReference type="NCBI Taxonomy" id="2699429"/>
    <lineage>
        <taxon>Bacteria</taxon>
        <taxon>Pseudomonadati</taxon>
        <taxon>Aquificota</taxon>
        <taxon>Aquificia</taxon>
        <taxon>Aquificales</taxon>
        <taxon>Hydrogenothermaceae</taxon>
        <taxon>Persephonella</taxon>
    </lineage>
</organism>
<evidence type="ECO:0000256" key="4">
    <source>
        <dbReference type="RuleBase" id="RU364078"/>
    </source>
</evidence>
<comment type="cofactor">
    <cofactor evidence="3">
        <name>FMN</name>
        <dbReference type="ChEBI" id="CHEBI:58210"/>
    </cofactor>
    <text evidence="3">Binds 1 FMN per subunit.</text>
</comment>
<keyword evidence="2 3" id="KW-0456">Lyase</keyword>
<comment type="pathway">
    <text evidence="3 4">Cofactor biosynthesis; coenzyme A biosynthesis; CoA from (R)-pantothenate: step 3/5.</text>
</comment>
<evidence type="ECO:0000256" key="1">
    <source>
        <dbReference type="ARBA" id="ARBA00022793"/>
    </source>
</evidence>
<dbReference type="Proteomes" id="UP000772812">
    <property type="component" value="Unassembled WGS sequence"/>
</dbReference>
<dbReference type="GO" id="GO:0004632">
    <property type="term" value="F:phosphopantothenate--cysteine ligase activity"/>
    <property type="evidence" value="ECO:0007669"/>
    <property type="project" value="UniProtKB-EC"/>
</dbReference>
<reference evidence="7 8" key="1">
    <citation type="journal article" date="2021" name="Syst. Appl. Microbiol.">
        <title>Persephonella atlantica sp. nov.: How to adapt to physico-chemical gradients in high temperature hydrothermal habitats.</title>
        <authorList>
            <person name="Francois D.X."/>
            <person name="Godfroy A."/>
            <person name="Mathien C."/>
            <person name="Aube J."/>
            <person name="Cathalot C."/>
            <person name="Lesongeur F."/>
            <person name="L'Haridon S."/>
            <person name="Philippon X."/>
            <person name="Roussel E.G."/>
        </authorList>
    </citation>
    <scope>NUCLEOTIDE SEQUENCE [LARGE SCALE GENOMIC DNA]</scope>
    <source>
        <strain evidence="7 8">MO1340</strain>
    </source>
</reference>
<dbReference type="InterPro" id="IPR036551">
    <property type="entry name" value="Flavin_trans-like"/>
</dbReference>
<accession>A0ABS1GG62</accession>
<dbReference type="EMBL" id="JAACYA010000001">
    <property type="protein sequence ID" value="MBK3331767.1"/>
    <property type="molecule type" value="Genomic_DNA"/>
</dbReference>
<keyword evidence="3" id="KW-0479">Metal-binding</keyword>
<feature type="region of interest" description="Phosphopantothenate--cysteine ligase" evidence="3">
    <location>
        <begin position="188"/>
        <end position="390"/>
    </location>
</feature>
<keyword evidence="1 3" id="KW-0210">Decarboxylase</keyword>
<feature type="active site" description="Proton donor" evidence="3">
    <location>
        <position position="156"/>
    </location>
</feature>
<comment type="caution">
    <text evidence="7">The sequence shown here is derived from an EMBL/GenBank/DDBJ whole genome shotgun (WGS) entry which is preliminary data.</text>
</comment>
<comment type="cofactor">
    <cofactor evidence="3">
        <name>Mg(2+)</name>
        <dbReference type="ChEBI" id="CHEBI:18420"/>
    </cofactor>
</comment>
<comment type="pathway">
    <text evidence="3 4">Cofactor biosynthesis; coenzyme A biosynthesis; CoA from (R)-pantothenate: step 2/5.</text>
</comment>
<feature type="binding site" evidence="3">
    <location>
        <position position="335"/>
    </location>
    <ligand>
        <name>CTP</name>
        <dbReference type="ChEBI" id="CHEBI:37563"/>
    </ligand>
</feature>
<gene>
    <name evidence="3 7" type="primary">coaBC</name>
    <name evidence="7" type="ORF">GWK41_01645</name>
</gene>
<feature type="region of interest" description="Phosphopantothenoylcysteine decarboxylase" evidence="3">
    <location>
        <begin position="1"/>
        <end position="187"/>
    </location>
</feature>
<dbReference type="InterPro" id="IPR035929">
    <property type="entry name" value="CoaB-like_sf"/>
</dbReference>
<feature type="domain" description="DNA/pantothenate metabolism flavoprotein C-terminal" evidence="6">
    <location>
        <begin position="183"/>
        <end position="388"/>
    </location>
</feature>
<comment type="function">
    <text evidence="3">Catalyzes two sequential steps in the biosynthesis of coenzyme A. In the first step cysteine is conjugated to 4'-phosphopantothenate to form 4-phosphopantothenoylcysteine. In the second step the latter compound is decarboxylated to form 4'-phosphopantotheine.</text>
</comment>
<dbReference type="InterPro" id="IPR003382">
    <property type="entry name" value="Flavoprotein"/>
</dbReference>
<dbReference type="NCBIfam" id="TIGR00521">
    <property type="entry name" value="coaBC_dfp"/>
    <property type="match status" value="1"/>
</dbReference>
<feature type="binding site" evidence="3">
    <location>
        <begin position="302"/>
        <end position="305"/>
    </location>
    <ligand>
        <name>CTP</name>
        <dbReference type="ChEBI" id="CHEBI:37563"/>
    </ligand>
</feature>
<keyword evidence="3" id="KW-0460">Magnesium</keyword>
<dbReference type="EC" id="4.1.1.36" evidence="3"/>
<keyword evidence="8" id="KW-1185">Reference proteome</keyword>
<proteinExistence type="inferred from homology"/>